<name>A0A8H6HQE3_9AGAR</name>
<dbReference type="InterPro" id="IPR040521">
    <property type="entry name" value="KDZ"/>
</dbReference>
<feature type="region of interest" description="Disordered" evidence="1">
    <location>
        <begin position="944"/>
        <end position="966"/>
    </location>
</feature>
<proteinExistence type="predicted"/>
<gene>
    <name evidence="3" type="ORF">DFP72DRAFT_851984</name>
</gene>
<feature type="region of interest" description="Disordered" evidence="1">
    <location>
        <begin position="1"/>
        <end position="31"/>
    </location>
</feature>
<accession>A0A8H6HQE3</accession>
<dbReference type="OrthoDB" id="3257768at2759"/>
<dbReference type="EMBL" id="JACGCI010000059">
    <property type="protein sequence ID" value="KAF6750008.1"/>
    <property type="molecule type" value="Genomic_DNA"/>
</dbReference>
<feature type="compositionally biased region" description="Basic and acidic residues" evidence="1">
    <location>
        <begin position="957"/>
        <end position="966"/>
    </location>
</feature>
<evidence type="ECO:0000313" key="3">
    <source>
        <dbReference type="EMBL" id="KAF6750008.1"/>
    </source>
</evidence>
<reference evidence="3 4" key="1">
    <citation type="submission" date="2020-07" db="EMBL/GenBank/DDBJ databases">
        <title>Comparative genomics of pyrophilous fungi reveals a link between fire events and developmental genes.</title>
        <authorList>
            <consortium name="DOE Joint Genome Institute"/>
            <person name="Steindorff A.S."/>
            <person name="Carver A."/>
            <person name="Calhoun S."/>
            <person name="Stillman K."/>
            <person name="Liu H."/>
            <person name="Lipzen A."/>
            <person name="Pangilinan J."/>
            <person name="Labutti K."/>
            <person name="Bruns T.D."/>
            <person name="Grigoriev I.V."/>
        </authorList>
    </citation>
    <scope>NUCLEOTIDE SEQUENCE [LARGE SCALE GENOMIC DNA]</scope>
    <source>
        <strain evidence="3 4">CBS 144469</strain>
    </source>
</reference>
<comment type="caution">
    <text evidence="3">The sequence shown here is derived from an EMBL/GenBank/DDBJ whole genome shotgun (WGS) entry which is preliminary data.</text>
</comment>
<feature type="compositionally biased region" description="Polar residues" evidence="1">
    <location>
        <begin position="103"/>
        <end position="113"/>
    </location>
</feature>
<evidence type="ECO:0000259" key="2">
    <source>
        <dbReference type="Pfam" id="PF18803"/>
    </source>
</evidence>
<dbReference type="Pfam" id="PF18758">
    <property type="entry name" value="KDZ"/>
    <property type="match status" value="1"/>
</dbReference>
<dbReference type="InterPro" id="IPR041457">
    <property type="entry name" value="CxC2_KDZ-assoc"/>
</dbReference>
<keyword evidence="4" id="KW-1185">Reference proteome</keyword>
<feature type="compositionally biased region" description="Basic residues" evidence="1">
    <location>
        <begin position="1"/>
        <end position="11"/>
    </location>
</feature>
<evidence type="ECO:0000256" key="1">
    <source>
        <dbReference type="SAM" id="MobiDB-lite"/>
    </source>
</evidence>
<feature type="region of interest" description="Disordered" evidence="1">
    <location>
        <begin position="85"/>
        <end position="127"/>
    </location>
</feature>
<organism evidence="3 4">
    <name type="scientific">Ephemerocybe angulata</name>
    <dbReference type="NCBI Taxonomy" id="980116"/>
    <lineage>
        <taxon>Eukaryota</taxon>
        <taxon>Fungi</taxon>
        <taxon>Dikarya</taxon>
        <taxon>Basidiomycota</taxon>
        <taxon>Agaricomycotina</taxon>
        <taxon>Agaricomycetes</taxon>
        <taxon>Agaricomycetidae</taxon>
        <taxon>Agaricales</taxon>
        <taxon>Agaricineae</taxon>
        <taxon>Psathyrellaceae</taxon>
        <taxon>Ephemerocybe</taxon>
    </lineage>
</organism>
<dbReference type="AlphaFoldDB" id="A0A8H6HQE3"/>
<evidence type="ECO:0000313" key="4">
    <source>
        <dbReference type="Proteomes" id="UP000521943"/>
    </source>
</evidence>
<protein>
    <recommendedName>
        <fullName evidence="2">CxC2-like cysteine cluster KDZ transposase-associated domain-containing protein</fullName>
    </recommendedName>
</protein>
<dbReference type="Pfam" id="PF18803">
    <property type="entry name" value="CxC2"/>
    <property type="match status" value="1"/>
</dbReference>
<sequence length="966" mass="110287">MAIQSRYHRVHGGTTSIDDSSDEETDVVITSSRDPVTGKVTRHYVQFSSSATLLNADISFLSSEDTNILLAKSLMSDSRPFTTEEAMATGSHPHASGEEASETIHSAKSTSTQSEHDSVPKPSKPQPFIKNAEELQNVIFFSETHPKLGSLLWNGGYFERKSLGDLGVILNLGHLGDACPHREQSSTGRKLTLVHTNGFHEMRVQFCHCDDAPDDYVQLMRAQLFPSTITHPQTVFTFDVLSNFHTHTLALKKSPYDYHEALRQSTNSAFPQDVPDRYHEFCRVSRVWRYLSSQRQSGQSHEIDRLLKEGRFKTIIVRCPACPDIGFNIEKAEIELAGEDEKHKYTLFISADGNYRLQRKAKNDDPDDVALNEGHGCFADTQKYQEWLKSQDEVDDTGICAHLRAVRLQNIVKFRNAVISGVVAIQCARHGFFMPQGIVDLTKGEVYARTDYALNSSLSDQTDQRWIMLSYDIWCSYSAKLKKHFRDLFPESAELIEKMRGAVPKMHIKNHIVACQQLWSFNYLRHSGETCGEMIETSWSDLNQASGSTREQNDGHRHDTLDDFMGYWNWKKFQGIVSKIATDYTKVVARLPTLNSNFEQFTKRFPTEIIEKWKSSDCDPFRDDNKAVHSVFEATITKGIELEDHQLEILDLVADLSRETEHLNQISVERHKLHHAIVKWMKMYSASYPDSENSKPMSEDEPEKILLPLPSNLSQPSRASRNFECLAQTELKLRQGQAHDGLSDLRMAIKTYNFNVKWKRDNVVGQGPNTRAEMFLRMLIADKTRAGQKYRRARKALLRLGFDPKDPTLRPLDEKDAEVDQSKNTSVPSKLGDSKKNEPWYWNVSRPGGLTESEKKQWSIEMDRVKWFRDKAVRDRAQEEKEILEEEMKRVVASFRKYVSIWNELAIEPRNSSIPGKSSYALRKVALYGRFADHADKTFNAARYPPKTLDGSGKMATDNKETCTKG</sequence>
<dbReference type="PANTHER" id="PTHR33104:SF2">
    <property type="entry name" value="CXC3 LIKE CYSTEINE CLUSTER DOMAIN-CONTAINING PROTEIN"/>
    <property type="match status" value="1"/>
</dbReference>
<feature type="compositionally biased region" description="Basic and acidic residues" evidence="1">
    <location>
        <begin position="808"/>
        <end position="821"/>
    </location>
</feature>
<feature type="domain" description="CxC2-like cysteine cluster KDZ transposase-associated" evidence="2">
    <location>
        <begin position="163"/>
        <end position="268"/>
    </location>
</feature>
<feature type="region of interest" description="Disordered" evidence="1">
    <location>
        <begin position="808"/>
        <end position="834"/>
    </location>
</feature>
<dbReference type="PANTHER" id="PTHR33104">
    <property type="entry name" value="SI:DKEY-29D5.2"/>
    <property type="match status" value="1"/>
</dbReference>
<dbReference type="Proteomes" id="UP000521943">
    <property type="component" value="Unassembled WGS sequence"/>
</dbReference>